<evidence type="ECO:0000313" key="2">
    <source>
        <dbReference type="Proteomes" id="UP000830671"/>
    </source>
</evidence>
<keyword evidence="2" id="KW-1185">Reference proteome</keyword>
<protein>
    <submittedName>
        <fullName evidence="1">Uncharacterized protein</fullName>
    </submittedName>
</protein>
<dbReference type="KEGG" id="clup:CLUP02_00069"/>
<evidence type="ECO:0000313" key="1">
    <source>
        <dbReference type="EMBL" id="UQC73425.1"/>
    </source>
</evidence>
<dbReference type="Proteomes" id="UP000830671">
    <property type="component" value="Chromosome 1"/>
</dbReference>
<sequence>MGGLALKINLIKRLKYATSSYPFARVKIVNPAACDRTTSYTRIRGKKVEALDTYLPFEIESYLPSFFYRSPPISIPIKGRTICSPPSISPFSLLHPVDVATTTTTATHLVPSFALPHRANTVIYRCRSTSLILQAKPPPNHSKSG</sequence>
<dbReference type="EMBL" id="CP019471">
    <property type="protein sequence ID" value="UQC73425.1"/>
    <property type="molecule type" value="Genomic_DNA"/>
</dbReference>
<dbReference type="GeneID" id="73334133"/>
<dbReference type="AlphaFoldDB" id="A0A9Q8S9Z3"/>
<proteinExistence type="predicted"/>
<name>A0A9Q8S9Z3_9PEZI</name>
<organism evidence="1 2">
    <name type="scientific">Colletotrichum lupini</name>
    <dbReference type="NCBI Taxonomy" id="145971"/>
    <lineage>
        <taxon>Eukaryota</taxon>
        <taxon>Fungi</taxon>
        <taxon>Dikarya</taxon>
        <taxon>Ascomycota</taxon>
        <taxon>Pezizomycotina</taxon>
        <taxon>Sordariomycetes</taxon>
        <taxon>Hypocreomycetidae</taxon>
        <taxon>Glomerellales</taxon>
        <taxon>Glomerellaceae</taxon>
        <taxon>Colletotrichum</taxon>
        <taxon>Colletotrichum acutatum species complex</taxon>
    </lineage>
</organism>
<gene>
    <name evidence="1" type="ORF">CLUP02_00069</name>
</gene>
<reference evidence="1" key="1">
    <citation type="journal article" date="2021" name="Mol. Plant Microbe Interact.">
        <title>Complete Genome Sequence of the Plant-Pathogenic Fungus Colletotrichum lupini.</title>
        <authorList>
            <person name="Baroncelli R."/>
            <person name="Pensec F."/>
            <person name="Da Lio D."/>
            <person name="Boufleur T."/>
            <person name="Vicente I."/>
            <person name="Sarrocco S."/>
            <person name="Picot A."/>
            <person name="Baraldi E."/>
            <person name="Sukno S."/>
            <person name="Thon M."/>
            <person name="Le Floch G."/>
        </authorList>
    </citation>
    <scope>NUCLEOTIDE SEQUENCE</scope>
    <source>
        <strain evidence="1">IMI 504893</strain>
    </source>
</reference>
<dbReference type="RefSeq" id="XP_049135080.1">
    <property type="nucleotide sequence ID" value="XM_049279123.1"/>
</dbReference>
<accession>A0A9Q8S9Z3</accession>